<gene>
    <name evidence="3" type="primary">GTPBP4</name>
    <name evidence="3" type="ORF">AWC38_SpisGene25408</name>
</gene>
<accession>A0A2B4R3Y7</accession>
<evidence type="ECO:0000313" key="3">
    <source>
        <dbReference type="EMBL" id="PFX11107.1"/>
    </source>
</evidence>
<keyword evidence="4" id="KW-1185">Reference proteome</keyword>
<feature type="region of interest" description="Disordered" evidence="1">
    <location>
        <begin position="83"/>
        <end position="109"/>
    </location>
</feature>
<evidence type="ECO:0000256" key="1">
    <source>
        <dbReference type="SAM" id="MobiDB-lite"/>
    </source>
</evidence>
<comment type="caution">
    <text evidence="3">The sequence shown here is derived from an EMBL/GenBank/DDBJ whole genome shotgun (WGS) entry which is preliminary data.</text>
</comment>
<feature type="domain" description="NOG C-terminal" evidence="2">
    <location>
        <begin position="18"/>
        <end position="69"/>
    </location>
</feature>
<dbReference type="OrthoDB" id="415015at2759"/>
<evidence type="ECO:0000259" key="2">
    <source>
        <dbReference type="Pfam" id="PF08155"/>
    </source>
</evidence>
<sequence>AVLDKRQAMSVEGAEPKRKLAKDLENELGEDYYMDLRQHWDLKKDEEKHDIVPEIYLGKNVADFIDPDIMKKLEELEKEEELREAAGLYDSEPEELDSEQEEIRKTAQQ</sequence>
<reference evidence="4" key="1">
    <citation type="journal article" date="2017" name="bioRxiv">
        <title>Comparative analysis of the genomes of Stylophora pistillata and Acropora digitifera provides evidence for extensive differences between species of corals.</title>
        <authorList>
            <person name="Voolstra C.R."/>
            <person name="Li Y."/>
            <person name="Liew Y.J."/>
            <person name="Baumgarten S."/>
            <person name="Zoccola D."/>
            <person name="Flot J.-F."/>
            <person name="Tambutte S."/>
            <person name="Allemand D."/>
            <person name="Aranda M."/>
        </authorList>
    </citation>
    <scope>NUCLEOTIDE SEQUENCE [LARGE SCALE GENOMIC DNA]</scope>
</reference>
<feature type="non-terminal residue" evidence="3">
    <location>
        <position position="1"/>
    </location>
</feature>
<name>A0A2B4R3Y7_STYPI</name>
<feature type="compositionally biased region" description="Acidic residues" evidence="1">
    <location>
        <begin position="91"/>
        <end position="100"/>
    </location>
</feature>
<dbReference type="AlphaFoldDB" id="A0A2B4R3Y7"/>
<proteinExistence type="predicted"/>
<dbReference type="InterPro" id="IPR012973">
    <property type="entry name" value="NOG_C"/>
</dbReference>
<dbReference type="STRING" id="50429.A0A2B4R3Y7"/>
<organism evidence="3 4">
    <name type="scientific">Stylophora pistillata</name>
    <name type="common">Smooth cauliflower coral</name>
    <dbReference type="NCBI Taxonomy" id="50429"/>
    <lineage>
        <taxon>Eukaryota</taxon>
        <taxon>Metazoa</taxon>
        <taxon>Cnidaria</taxon>
        <taxon>Anthozoa</taxon>
        <taxon>Hexacorallia</taxon>
        <taxon>Scleractinia</taxon>
        <taxon>Astrocoeniina</taxon>
        <taxon>Pocilloporidae</taxon>
        <taxon>Stylophora</taxon>
    </lineage>
</organism>
<dbReference type="Proteomes" id="UP000225706">
    <property type="component" value="Unassembled WGS sequence"/>
</dbReference>
<dbReference type="EMBL" id="LSMT01003685">
    <property type="protein sequence ID" value="PFX11107.1"/>
    <property type="molecule type" value="Genomic_DNA"/>
</dbReference>
<evidence type="ECO:0000313" key="4">
    <source>
        <dbReference type="Proteomes" id="UP000225706"/>
    </source>
</evidence>
<dbReference type="Pfam" id="PF08155">
    <property type="entry name" value="NOGCT"/>
    <property type="match status" value="1"/>
</dbReference>
<protein>
    <submittedName>
        <fullName evidence="3">Nucleolar GTP-binding protein 1</fullName>
    </submittedName>
</protein>